<reference evidence="1 2" key="1">
    <citation type="submission" date="2020-07" db="EMBL/GenBank/DDBJ databases">
        <title>Thermogemmata thermophila gen. nov., sp. nov., a novel moderate thermophilic planctomycete from a Kamchatka hot spring.</title>
        <authorList>
            <person name="Elcheninov A.G."/>
            <person name="Podosokorskaya O.A."/>
            <person name="Kovaleva O.L."/>
            <person name="Novikov A."/>
            <person name="Bonch-Osmolovskaya E.A."/>
            <person name="Toshchakov S.V."/>
            <person name="Kublanov I.V."/>
        </authorList>
    </citation>
    <scope>NUCLEOTIDE SEQUENCE [LARGE SCALE GENOMIC DNA]</scope>
    <source>
        <strain evidence="1 2">2918</strain>
    </source>
</reference>
<evidence type="ECO:0000313" key="2">
    <source>
        <dbReference type="Proteomes" id="UP000542342"/>
    </source>
</evidence>
<dbReference type="Proteomes" id="UP000542342">
    <property type="component" value="Unassembled WGS sequence"/>
</dbReference>
<organism evidence="1 2">
    <name type="scientific">Thermogemmata fonticola</name>
    <dbReference type="NCBI Taxonomy" id="2755323"/>
    <lineage>
        <taxon>Bacteria</taxon>
        <taxon>Pseudomonadati</taxon>
        <taxon>Planctomycetota</taxon>
        <taxon>Planctomycetia</taxon>
        <taxon>Gemmatales</taxon>
        <taxon>Gemmataceae</taxon>
        <taxon>Thermogemmata</taxon>
    </lineage>
</organism>
<accession>A0A7V8VG56</accession>
<dbReference type="RefSeq" id="WP_194539292.1">
    <property type="nucleotide sequence ID" value="NZ_JACEFB010000014.1"/>
</dbReference>
<dbReference type="AlphaFoldDB" id="A0A7V8VG56"/>
<dbReference type="EMBL" id="JACEFB010000014">
    <property type="protein sequence ID" value="MBA2227428.1"/>
    <property type="molecule type" value="Genomic_DNA"/>
</dbReference>
<protein>
    <submittedName>
        <fullName evidence="1">Uncharacterized protein</fullName>
    </submittedName>
</protein>
<keyword evidence="2" id="KW-1185">Reference proteome</keyword>
<comment type="caution">
    <text evidence="1">The sequence shown here is derived from an EMBL/GenBank/DDBJ whole genome shotgun (WGS) entry which is preliminary data.</text>
</comment>
<name>A0A7V8VG56_9BACT</name>
<gene>
    <name evidence="1" type="ORF">H0921_14815</name>
</gene>
<proteinExistence type="predicted"/>
<sequence length="50" mass="5360">MFPLDLIQAHEPPLRAMALRALGYCPLFSASNLLDGGGENLSGQFVRSGK</sequence>
<evidence type="ECO:0000313" key="1">
    <source>
        <dbReference type="EMBL" id="MBA2227428.1"/>
    </source>
</evidence>